<dbReference type="RefSeq" id="WP_039680667.1">
    <property type="nucleotide sequence ID" value="NZ_JAWGXO010000006.1"/>
</dbReference>
<protein>
    <recommendedName>
        <fullName evidence="4">DUF2628 domain-containing protein</fullName>
    </recommendedName>
</protein>
<dbReference type="OrthoDB" id="6691119at2"/>
<feature type="transmembrane region" description="Helical" evidence="1">
    <location>
        <begin position="32"/>
        <end position="48"/>
    </location>
</feature>
<evidence type="ECO:0000313" key="3">
    <source>
        <dbReference type="Proteomes" id="UP000031189"/>
    </source>
</evidence>
<dbReference type="EMBL" id="JWHR01000115">
    <property type="protein sequence ID" value="KHS56343.1"/>
    <property type="molecule type" value="Genomic_DNA"/>
</dbReference>
<evidence type="ECO:0000256" key="1">
    <source>
        <dbReference type="SAM" id="Phobius"/>
    </source>
</evidence>
<keyword evidence="1" id="KW-1133">Transmembrane helix</keyword>
<organism evidence="2 3">
    <name type="scientific">Terrisporobacter othiniensis</name>
    <dbReference type="NCBI Taxonomy" id="1577792"/>
    <lineage>
        <taxon>Bacteria</taxon>
        <taxon>Bacillati</taxon>
        <taxon>Bacillota</taxon>
        <taxon>Clostridia</taxon>
        <taxon>Peptostreptococcales</taxon>
        <taxon>Peptostreptococcaceae</taxon>
        <taxon>Terrisporobacter</taxon>
    </lineage>
</organism>
<feature type="transmembrane region" description="Helical" evidence="1">
    <location>
        <begin position="122"/>
        <end position="139"/>
    </location>
</feature>
<dbReference type="InterPro" id="IPR024399">
    <property type="entry name" value="DUF2628"/>
</dbReference>
<evidence type="ECO:0008006" key="4">
    <source>
        <dbReference type="Google" id="ProtNLM"/>
    </source>
</evidence>
<proteinExistence type="predicted"/>
<keyword evidence="1" id="KW-0472">Membrane</keyword>
<name>A0A0B3VU54_9FIRM</name>
<dbReference type="Pfam" id="PF10947">
    <property type="entry name" value="DUF2628"/>
    <property type="match status" value="1"/>
</dbReference>
<keyword evidence="3" id="KW-1185">Reference proteome</keyword>
<dbReference type="STRING" id="1577792.QX51_14830"/>
<accession>A0A0B3VU54</accession>
<comment type="caution">
    <text evidence="2">The sequence shown here is derived from an EMBL/GenBank/DDBJ whole genome shotgun (WGS) entry which is preliminary data.</text>
</comment>
<evidence type="ECO:0000313" key="2">
    <source>
        <dbReference type="EMBL" id="KHS56343.1"/>
    </source>
</evidence>
<sequence>MERVNEVNLFIQRNQKFYEEKFKKMNDTGKSASWNWAAFFLGIYWMIYRKMYFKAGAFFILSLVASSTPYIGGILNFAVLVGIGIYANALYMDHVDGNIEKVKTLFSDNKEVIIKKIGGTNLPLALGLYTVVLFSLFLAL</sequence>
<dbReference type="Proteomes" id="UP000031189">
    <property type="component" value="Unassembled WGS sequence"/>
</dbReference>
<dbReference type="AlphaFoldDB" id="A0A0B3VU54"/>
<keyword evidence="1" id="KW-0812">Transmembrane</keyword>
<reference evidence="2 3" key="1">
    <citation type="submission" date="2014-12" db="EMBL/GenBank/DDBJ databases">
        <title>Draft genome sequence of Terrisporobacter sp. 08-306576, isolated from the blood culture of a bacteremia patient.</title>
        <authorList>
            <person name="Lund L.C."/>
            <person name="Sydenham T.V."/>
            <person name="Hogh S.V."/>
            <person name="Skov M.N."/>
            <person name="Kemp M."/>
            <person name="Justesen U.S."/>
        </authorList>
    </citation>
    <scope>NUCLEOTIDE SEQUENCE [LARGE SCALE GENOMIC DNA]</scope>
    <source>
        <strain evidence="2 3">08-306576</strain>
    </source>
</reference>
<gene>
    <name evidence="2" type="ORF">QX51_14830</name>
</gene>
<feature type="transmembrane region" description="Helical" evidence="1">
    <location>
        <begin position="60"/>
        <end position="87"/>
    </location>
</feature>